<keyword evidence="8" id="KW-0808">Transferase</keyword>
<dbReference type="Proteomes" id="UP000184512">
    <property type="component" value="Unassembled WGS sequence"/>
</dbReference>
<evidence type="ECO:0000256" key="4">
    <source>
        <dbReference type="ARBA" id="ARBA00023125"/>
    </source>
</evidence>
<dbReference type="AlphaFoldDB" id="A0A1M6HXD8"/>
<dbReference type="Gene3D" id="1.10.10.10">
    <property type="entry name" value="Winged helix-like DNA-binding domain superfamily/Winged helix DNA-binding domain"/>
    <property type="match status" value="1"/>
</dbReference>
<dbReference type="PROSITE" id="PS50949">
    <property type="entry name" value="HTH_GNTR"/>
    <property type="match status" value="1"/>
</dbReference>
<dbReference type="InterPro" id="IPR000524">
    <property type="entry name" value="Tscrpt_reg_HTH_GntR"/>
</dbReference>
<dbReference type="Pfam" id="PF00392">
    <property type="entry name" value="GntR"/>
    <property type="match status" value="1"/>
</dbReference>
<evidence type="ECO:0000256" key="1">
    <source>
        <dbReference type="ARBA" id="ARBA00005384"/>
    </source>
</evidence>
<dbReference type="CDD" id="cd07377">
    <property type="entry name" value="WHTH_GntR"/>
    <property type="match status" value="1"/>
</dbReference>
<dbReference type="PANTHER" id="PTHR46577">
    <property type="entry name" value="HTH-TYPE TRANSCRIPTIONAL REGULATORY PROTEIN GABR"/>
    <property type="match status" value="1"/>
</dbReference>
<evidence type="ECO:0000313" key="9">
    <source>
        <dbReference type="Proteomes" id="UP000184512"/>
    </source>
</evidence>
<evidence type="ECO:0000256" key="6">
    <source>
        <dbReference type="SAM" id="MobiDB-lite"/>
    </source>
</evidence>
<proteinExistence type="inferred from homology"/>
<dbReference type="GO" id="GO:0008483">
    <property type="term" value="F:transaminase activity"/>
    <property type="evidence" value="ECO:0007669"/>
    <property type="project" value="UniProtKB-KW"/>
</dbReference>
<dbReference type="RefSeq" id="WP_073187979.1">
    <property type="nucleotide sequence ID" value="NZ_FQZG01000035.1"/>
</dbReference>
<keyword evidence="8" id="KW-0032">Aminotransferase</keyword>
<gene>
    <name evidence="8" type="ORF">SAMN02745244_02104</name>
</gene>
<dbReference type="PANTHER" id="PTHR46577:SF1">
    <property type="entry name" value="HTH-TYPE TRANSCRIPTIONAL REGULATORY PROTEIN GABR"/>
    <property type="match status" value="1"/>
</dbReference>
<keyword evidence="2" id="KW-0663">Pyridoxal phosphate</keyword>
<dbReference type="EMBL" id="FQZG01000035">
    <property type="protein sequence ID" value="SHJ26902.1"/>
    <property type="molecule type" value="Genomic_DNA"/>
</dbReference>
<reference evidence="8 9" key="1">
    <citation type="submission" date="2016-11" db="EMBL/GenBank/DDBJ databases">
        <authorList>
            <person name="Jaros S."/>
            <person name="Januszkiewicz K."/>
            <person name="Wedrychowicz H."/>
        </authorList>
    </citation>
    <scope>NUCLEOTIDE SEQUENCE [LARGE SCALE GENOMIC DNA]</scope>
    <source>
        <strain evidence="8 9">DSM 12906</strain>
    </source>
</reference>
<keyword evidence="5" id="KW-0804">Transcription</keyword>
<dbReference type="CDD" id="cd00609">
    <property type="entry name" value="AAT_like"/>
    <property type="match status" value="1"/>
</dbReference>
<feature type="domain" description="HTH gntR-type" evidence="7">
    <location>
        <begin position="17"/>
        <end position="85"/>
    </location>
</feature>
<name>A0A1M6HXD8_9ACTN</name>
<dbReference type="Gene3D" id="3.40.640.10">
    <property type="entry name" value="Type I PLP-dependent aspartate aminotransferase-like (Major domain)"/>
    <property type="match status" value="1"/>
</dbReference>
<dbReference type="InterPro" id="IPR015424">
    <property type="entry name" value="PyrdxlP-dep_Trfase"/>
</dbReference>
<evidence type="ECO:0000313" key="8">
    <source>
        <dbReference type="EMBL" id="SHJ26902.1"/>
    </source>
</evidence>
<dbReference type="InterPro" id="IPR036390">
    <property type="entry name" value="WH_DNA-bd_sf"/>
</dbReference>
<dbReference type="InterPro" id="IPR015421">
    <property type="entry name" value="PyrdxlP-dep_Trfase_major"/>
</dbReference>
<dbReference type="SMART" id="SM00345">
    <property type="entry name" value="HTH_GNTR"/>
    <property type="match status" value="1"/>
</dbReference>
<evidence type="ECO:0000259" key="7">
    <source>
        <dbReference type="PROSITE" id="PS50949"/>
    </source>
</evidence>
<dbReference type="InterPro" id="IPR051446">
    <property type="entry name" value="HTH_trans_reg/aminotransferase"/>
</dbReference>
<keyword evidence="9" id="KW-1185">Reference proteome</keyword>
<dbReference type="PRINTS" id="PR00035">
    <property type="entry name" value="HTHGNTR"/>
</dbReference>
<feature type="region of interest" description="Disordered" evidence="6">
    <location>
        <begin position="92"/>
        <end position="121"/>
    </location>
</feature>
<dbReference type="OrthoDB" id="594134at2"/>
<dbReference type="SUPFAM" id="SSF46785">
    <property type="entry name" value="Winged helix' DNA-binding domain"/>
    <property type="match status" value="1"/>
</dbReference>
<accession>A0A1M6HXD8</accession>
<dbReference type="STRING" id="1123357.SAMN02745244_02104"/>
<dbReference type="GO" id="GO:0003700">
    <property type="term" value="F:DNA-binding transcription factor activity"/>
    <property type="evidence" value="ECO:0007669"/>
    <property type="project" value="InterPro"/>
</dbReference>
<comment type="similarity">
    <text evidence="1">In the C-terminal section; belongs to the class-I pyridoxal-phosphate-dependent aminotransferase family.</text>
</comment>
<sequence length="469" mass="49599">MRTSPEVTLPLKLDGDGALPVQIAAELRRLIGERVLAPGDRLPSSRALAEHLGISRGSVVACYDQLLAEGYLSSAAGKSTVVNPLLLQVHPPSRQLPSPAQAGPSEGIDLRPGRPSTTGVVGPAWKSAWRQASVGAVDAPIPHLGLATVRAAWAEHLRRMRGLVRDPAQIAVTAGGREGLALLLLALSGGRSKPLTVGVEEPGYPSLRRVPARHGATVVPLPVDEHGLRVADLPTGHDAPDLLLVTPSHQYPLGGSLPMDRRQALLEWAAGHDVVVVEDDYDSELRYTSHPLPTLTSLDDPDAGRVVLLGTLSKTLTPALAIGFLTLPARLVPVVAETRADLGQPVGLVAQRAVAGYLTSGALRLHTQRMRQLYRRRRAKVVGALSGVPGIRVHPMDGGLHAVVETSHDESRIVEQLASAGVRVSPLSRYWSGAGNAGIVFGFGAVTEAELERGLALIRDLCATHDAEE</sequence>
<evidence type="ECO:0000256" key="3">
    <source>
        <dbReference type="ARBA" id="ARBA00023015"/>
    </source>
</evidence>
<evidence type="ECO:0000256" key="2">
    <source>
        <dbReference type="ARBA" id="ARBA00022898"/>
    </source>
</evidence>
<protein>
    <submittedName>
        <fullName evidence="8">GntR family transcriptional regulator / MocR family aminotransferase</fullName>
    </submittedName>
</protein>
<keyword evidence="4" id="KW-0238">DNA-binding</keyword>
<dbReference type="GO" id="GO:0003677">
    <property type="term" value="F:DNA binding"/>
    <property type="evidence" value="ECO:0007669"/>
    <property type="project" value="UniProtKB-KW"/>
</dbReference>
<keyword evidence="3" id="KW-0805">Transcription regulation</keyword>
<dbReference type="SUPFAM" id="SSF53383">
    <property type="entry name" value="PLP-dependent transferases"/>
    <property type="match status" value="1"/>
</dbReference>
<evidence type="ECO:0000256" key="5">
    <source>
        <dbReference type="ARBA" id="ARBA00023163"/>
    </source>
</evidence>
<dbReference type="InterPro" id="IPR036388">
    <property type="entry name" value="WH-like_DNA-bd_sf"/>
</dbReference>
<organism evidence="8 9">
    <name type="scientific">Tessaracoccus bendigoensis DSM 12906</name>
    <dbReference type="NCBI Taxonomy" id="1123357"/>
    <lineage>
        <taxon>Bacteria</taxon>
        <taxon>Bacillati</taxon>
        <taxon>Actinomycetota</taxon>
        <taxon>Actinomycetes</taxon>
        <taxon>Propionibacteriales</taxon>
        <taxon>Propionibacteriaceae</taxon>
        <taxon>Tessaracoccus</taxon>
    </lineage>
</organism>